<organism evidence="1 2">
    <name type="scientific">Pseudocercospora fijiensis (strain CIRAD86)</name>
    <name type="common">Black leaf streak disease fungus</name>
    <name type="synonym">Mycosphaerella fijiensis</name>
    <dbReference type="NCBI Taxonomy" id="383855"/>
    <lineage>
        <taxon>Eukaryota</taxon>
        <taxon>Fungi</taxon>
        <taxon>Dikarya</taxon>
        <taxon>Ascomycota</taxon>
        <taxon>Pezizomycotina</taxon>
        <taxon>Dothideomycetes</taxon>
        <taxon>Dothideomycetidae</taxon>
        <taxon>Mycosphaerellales</taxon>
        <taxon>Mycosphaerellaceae</taxon>
        <taxon>Pseudocercospora</taxon>
    </lineage>
</organism>
<evidence type="ECO:0008006" key="3">
    <source>
        <dbReference type="Google" id="ProtNLM"/>
    </source>
</evidence>
<keyword evidence="2" id="KW-1185">Reference proteome</keyword>
<dbReference type="VEuPathDB" id="FungiDB:MYCFIDRAFT_160748"/>
<dbReference type="eggNOG" id="ENOG502RXTJ">
    <property type="taxonomic scope" value="Eukaryota"/>
</dbReference>
<dbReference type="STRING" id="383855.N1QD07"/>
<dbReference type="PANTHER" id="PTHR40129">
    <property type="entry name" value="KETOPANTOATE REDUCTASE N-TERMINAL DOMAIN-CONTAINING PROTEIN"/>
    <property type="match status" value="1"/>
</dbReference>
<dbReference type="Gene3D" id="3.40.50.720">
    <property type="entry name" value="NAD(P)-binding Rossmann-like Domain"/>
    <property type="match status" value="1"/>
</dbReference>
<dbReference type="KEGG" id="pfj:MYCFIDRAFT_160748"/>
<accession>N1QD07</accession>
<dbReference type="EMBL" id="KB446555">
    <property type="protein sequence ID" value="EME89553.1"/>
    <property type="molecule type" value="Genomic_DNA"/>
</dbReference>
<dbReference type="AlphaFoldDB" id="N1QD07"/>
<dbReference type="PANTHER" id="PTHR40129:SF2">
    <property type="entry name" value="KETOPANTOATE REDUCTASE N-TERMINAL DOMAIN-CONTAINING PROTEIN"/>
    <property type="match status" value="1"/>
</dbReference>
<dbReference type="InterPro" id="IPR036291">
    <property type="entry name" value="NAD(P)-bd_dom_sf"/>
</dbReference>
<evidence type="ECO:0000313" key="2">
    <source>
        <dbReference type="Proteomes" id="UP000016932"/>
    </source>
</evidence>
<dbReference type="Proteomes" id="UP000016932">
    <property type="component" value="Unassembled WGS sequence"/>
</dbReference>
<dbReference type="SUPFAM" id="SSF51735">
    <property type="entry name" value="NAD(P)-binding Rossmann-fold domains"/>
    <property type="match status" value="1"/>
</dbReference>
<protein>
    <recommendedName>
        <fullName evidence="3">NAD(P)-binding domain-containing protein</fullName>
    </recommendedName>
</protein>
<gene>
    <name evidence="1" type="ORF">MYCFIDRAFT_160748</name>
</gene>
<sequence>MPSQTLDLLILGAGWTSTFLIPLLKSQNLTFAATTRDGRNKTLKWSFDPINPSFTSLPKAHNILITFPLTGTSQSKILVSGYTSHHKTSPSSHLFIQLGSTGIYQIPQPSHWTSRSSNYDKTNARAIAEDEILSLNHCVLNLSGLWGGDRDPRTWVSRVAKTKAEVKGKKSVHLIHGVDVARGIVATMGKWEKAKGQRFLVTDGVVYDWWELFVGWAEGREEGEGPSEQAEWVYELMWEEGVRALPRSMDALGRCYDSREFWRTFGLVPLKARITYRK</sequence>
<dbReference type="HOGENOM" id="CLU_044092_0_0_1"/>
<dbReference type="OrthoDB" id="377733at2759"/>
<reference evidence="1 2" key="1">
    <citation type="journal article" date="2012" name="PLoS Pathog.">
        <title>Diverse lifestyles and strategies of plant pathogenesis encoded in the genomes of eighteen Dothideomycetes fungi.</title>
        <authorList>
            <person name="Ohm R.A."/>
            <person name="Feau N."/>
            <person name="Henrissat B."/>
            <person name="Schoch C.L."/>
            <person name="Horwitz B.A."/>
            <person name="Barry K.W."/>
            <person name="Condon B.J."/>
            <person name="Copeland A.C."/>
            <person name="Dhillon B."/>
            <person name="Glaser F."/>
            <person name="Hesse C.N."/>
            <person name="Kosti I."/>
            <person name="LaButti K."/>
            <person name="Lindquist E.A."/>
            <person name="Lucas S."/>
            <person name="Salamov A.A."/>
            <person name="Bradshaw R.E."/>
            <person name="Ciuffetti L."/>
            <person name="Hamelin R.C."/>
            <person name="Kema G.H.J."/>
            <person name="Lawrence C."/>
            <person name="Scott J.A."/>
            <person name="Spatafora J.W."/>
            <person name="Turgeon B.G."/>
            <person name="de Wit P.J.G.M."/>
            <person name="Zhong S."/>
            <person name="Goodwin S.B."/>
            <person name="Grigoriev I.V."/>
        </authorList>
    </citation>
    <scope>NUCLEOTIDE SEQUENCE [LARGE SCALE GENOMIC DNA]</scope>
    <source>
        <strain evidence="1 2">CIRAD86</strain>
    </source>
</reference>
<evidence type="ECO:0000313" key="1">
    <source>
        <dbReference type="EMBL" id="EME89553.1"/>
    </source>
</evidence>
<dbReference type="GeneID" id="19332017"/>
<proteinExistence type="predicted"/>
<name>N1QD07_PSEFD</name>
<dbReference type="RefSeq" id="XP_007922134.1">
    <property type="nucleotide sequence ID" value="XM_007923943.1"/>
</dbReference>